<dbReference type="AlphaFoldDB" id="A0A8S3HRM5"/>
<accession>A0A8S3HRM5</accession>
<organism evidence="2 3">
    <name type="scientific">Rotaria magnacalcarata</name>
    <dbReference type="NCBI Taxonomy" id="392030"/>
    <lineage>
        <taxon>Eukaryota</taxon>
        <taxon>Metazoa</taxon>
        <taxon>Spiralia</taxon>
        <taxon>Gnathifera</taxon>
        <taxon>Rotifera</taxon>
        <taxon>Eurotatoria</taxon>
        <taxon>Bdelloidea</taxon>
        <taxon>Philodinida</taxon>
        <taxon>Philodinidae</taxon>
        <taxon>Rotaria</taxon>
    </lineage>
</organism>
<comment type="caution">
    <text evidence="2">The sequence shown here is derived from an EMBL/GenBank/DDBJ whole genome shotgun (WGS) entry which is preliminary data.</text>
</comment>
<proteinExistence type="predicted"/>
<dbReference type="Proteomes" id="UP000681720">
    <property type="component" value="Unassembled WGS sequence"/>
</dbReference>
<dbReference type="EMBL" id="CAJOBJ010333526">
    <property type="protein sequence ID" value="CAF5185924.1"/>
    <property type="molecule type" value="Genomic_DNA"/>
</dbReference>
<gene>
    <name evidence="2" type="ORF">GIL414_LOCUS71062</name>
</gene>
<reference evidence="2" key="1">
    <citation type="submission" date="2021-02" db="EMBL/GenBank/DDBJ databases">
        <authorList>
            <person name="Nowell W R."/>
        </authorList>
    </citation>
    <scope>NUCLEOTIDE SEQUENCE</scope>
</reference>
<feature type="coiled-coil region" evidence="1">
    <location>
        <begin position="66"/>
        <end position="161"/>
    </location>
</feature>
<evidence type="ECO:0000256" key="1">
    <source>
        <dbReference type="SAM" id="Coils"/>
    </source>
</evidence>
<feature type="non-terminal residue" evidence="2">
    <location>
        <position position="1"/>
    </location>
</feature>
<name>A0A8S3HRM5_9BILA</name>
<evidence type="ECO:0000313" key="2">
    <source>
        <dbReference type="EMBL" id="CAF5185924.1"/>
    </source>
</evidence>
<feature type="coiled-coil region" evidence="1">
    <location>
        <begin position="3"/>
        <end position="37"/>
    </location>
</feature>
<keyword evidence="1" id="KW-0175">Coiled coil</keyword>
<protein>
    <submittedName>
        <fullName evidence="2">Uncharacterized protein</fullName>
    </submittedName>
</protein>
<evidence type="ECO:0000313" key="3">
    <source>
        <dbReference type="Proteomes" id="UP000681720"/>
    </source>
</evidence>
<sequence>SQVGELKKQNHELLERVHHLQNEITDSDMRRHELENQLRNTNTLLVQRQESEQEAIQKISILAADRQAVQEKNALLQRQLGNLDLEKREAERSKLRLEKDKNVLKKTLDKVERERVVTEDIIRSWDRAEFDRQYRRIEEENLALHKQVEHLQAALNESEQQHAQR</sequence>